<feature type="domain" description="YjeF N-terminal" evidence="2">
    <location>
        <begin position="22"/>
        <end position="218"/>
    </location>
</feature>
<evidence type="ECO:0000256" key="1">
    <source>
        <dbReference type="HAMAP-Rule" id="MF_01966"/>
    </source>
</evidence>
<comment type="cofactor">
    <cofactor evidence="1">
        <name>K(+)</name>
        <dbReference type="ChEBI" id="CHEBI:29103"/>
    </cofactor>
    <text evidence="1">Binds 1 potassium ion per subunit.</text>
</comment>
<proteinExistence type="inferred from homology"/>
<comment type="caution">
    <text evidence="3">The sequence shown here is derived from an EMBL/GenBank/DDBJ whole genome shotgun (WGS) entry which is preliminary data.</text>
</comment>
<comment type="caution">
    <text evidence="1">Lacks conserved residue(s) required for the propagation of feature annotation.</text>
</comment>
<dbReference type="Pfam" id="PF03853">
    <property type="entry name" value="YjeF_N"/>
    <property type="match status" value="1"/>
</dbReference>
<sequence>MEGTAFQTADGTLIPAVTADEMREIDRVAVDDVGLTLLQMMENAGRNLAGRVLERDPERVAVLAGNGGNGGGGLACGRHLANRDVSVSVVLDRSPDALDGAVSTQYRILEGMNVSVTTSDASDVCSEADTVVDSLIGYGLQGAPRGRTQDLIDLCNDTETPTVSLDVPSGLDATTGERPGLLVESDEILTLALPKTGLRETESRLYLGDVSIPRIVYERVGIEYETPFRESYCVAVER</sequence>
<comment type="catalytic activity">
    <reaction evidence="1">
        <text>(6R)-NADPHX = (6S)-NADPHX</text>
        <dbReference type="Rhea" id="RHEA:32227"/>
        <dbReference type="ChEBI" id="CHEBI:64076"/>
        <dbReference type="ChEBI" id="CHEBI:64077"/>
        <dbReference type="EC" id="5.1.99.6"/>
    </reaction>
</comment>
<organism evidence="3 4">
    <name type="scientific">Halorussus aquaticus</name>
    <dbReference type="NCBI Taxonomy" id="2953748"/>
    <lineage>
        <taxon>Archaea</taxon>
        <taxon>Methanobacteriati</taxon>
        <taxon>Methanobacteriota</taxon>
        <taxon>Stenosarchaea group</taxon>
        <taxon>Halobacteria</taxon>
        <taxon>Halobacteriales</taxon>
        <taxon>Haladaptataceae</taxon>
        <taxon>Halorussus</taxon>
    </lineage>
</organism>
<keyword evidence="1" id="KW-0547">Nucleotide-binding</keyword>
<evidence type="ECO:0000313" key="4">
    <source>
        <dbReference type="Proteomes" id="UP001595945"/>
    </source>
</evidence>
<evidence type="ECO:0000259" key="2">
    <source>
        <dbReference type="PROSITE" id="PS51385"/>
    </source>
</evidence>
<dbReference type="PANTHER" id="PTHR13612">
    <property type="entry name" value="ENHANCER OF MRNA-DECAPPING PROTEIN 3"/>
    <property type="match status" value="1"/>
</dbReference>
<keyword evidence="1" id="KW-0520">NAD</keyword>
<keyword evidence="4" id="KW-1185">Reference proteome</keyword>
<dbReference type="Gene3D" id="3.40.50.10260">
    <property type="entry name" value="YjeF N-terminal domain"/>
    <property type="match status" value="1"/>
</dbReference>
<gene>
    <name evidence="1" type="primary">nnrE</name>
    <name evidence="3" type="ORF">ACFO9K_23150</name>
</gene>
<dbReference type="PANTHER" id="PTHR13612:SF0">
    <property type="entry name" value="ENHANCER OF MRNA-DECAPPING PROTEIN 3"/>
    <property type="match status" value="1"/>
</dbReference>
<dbReference type="InterPro" id="IPR036652">
    <property type="entry name" value="YjeF_N_dom_sf"/>
</dbReference>
<dbReference type="HAMAP" id="MF_01966">
    <property type="entry name" value="NADHX_epimerase"/>
    <property type="match status" value="1"/>
</dbReference>
<feature type="binding site" evidence="1">
    <location>
        <begin position="137"/>
        <end position="143"/>
    </location>
    <ligand>
        <name>(6S)-NADPHX</name>
        <dbReference type="ChEBI" id="CHEBI:64076"/>
    </ligand>
</feature>
<feature type="binding site" evidence="1">
    <location>
        <position position="169"/>
    </location>
    <ligand>
        <name>K(+)</name>
        <dbReference type="ChEBI" id="CHEBI:29103"/>
    </ligand>
</feature>
<dbReference type="NCBIfam" id="TIGR00197">
    <property type="entry name" value="yjeF_nterm"/>
    <property type="match status" value="1"/>
</dbReference>
<feature type="binding site" evidence="1">
    <location>
        <position position="133"/>
    </location>
    <ligand>
        <name>K(+)</name>
        <dbReference type="ChEBI" id="CHEBI:29103"/>
    </ligand>
</feature>
<feature type="binding site" evidence="1">
    <location>
        <position position="69"/>
    </location>
    <ligand>
        <name>K(+)</name>
        <dbReference type="ChEBI" id="CHEBI:29103"/>
    </ligand>
</feature>
<dbReference type="AlphaFoldDB" id="A0ABD5Q8Y0"/>
<comment type="similarity">
    <text evidence="1">Belongs to the NnrE/AIBP family.</text>
</comment>
<dbReference type="PROSITE" id="PS51385">
    <property type="entry name" value="YJEF_N"/>
    <property type="match status" value="1"/>
</dbReference>
<keyword evidence="1" id="KW-0479">Metal-binding</keyword>
<dbReference type="SUPFAM" id="SSF64153">
    <property type="entry name" value="YjeF N-terminal domain-like"/>
    <property type="match status" value="1"/>
</dbReference>
<dbReference type="GO" id="GO:0052856">
    <property type="term" value="F:NAD(P)HX epimerase activity"/>
    <property type="evidence" value="ECO:0007669"/>
    <property type="project" value="UniProtKB-UniRule"/>
</dbReference>
<keyword evidence="1" id="KW-0630">Potassium</keyword>
<keyword evidence="1" id="KW-0521">NADP</keyword>
<name>A0ABD5Q8Y0_9EURY</name>
<feature type="binding site" evidence="1">
    <location>
        <position position="166"/>
    </location>
    <ligand>
        <name>(6S)-NADPHX</name>
        <dbReference type="ChEBI" id="CHEBI:64076"/>
    </ligand>
</feature>
<dbReference type="GO" id="GO:0000166">
    <property type="term" value="F:nucleotide binding"/>
    <property type="evidence" value="ECO:0007669"/>
    <property type="project" value="UniProtKB-KW"/>
</dbReference>
<dbReference type="EMBL" id="JBHSHT010000005">
    <property type="protein sequence ID" value="MFC4827143.1"/>
    <property type="molecule type" value="Genomic_DNA"/>
</dbReference>
<comment type="catalytic activity">
    <reaction evidence="1">
        <text>(6R)-NADHX = (6S)-NADHX</text>
        <dbReference type="Rhea" id="RHEA:32215"/>
        <dbReference type="ChEBI" id="CHEBI:64074"/>
        <dbReference type="ChEBI" id="CHEBI:64075"/>
        <dbReference type="EC" id="5.1.99.6"/>
    </reaction>
</comment>
<protein>
    <recommendedName>
        <fullName evidence="1">NAD(P)H-hydrate epimerase</fullName>
        <ecNumber evidence="1">5.1.99.6</ecNumber>
    </recommendedName>
    <alternativeName>
        <fullName evidence="1">NAD(P)HX epimerase</fullName>
    </alternativeName>
</protein>
<accession>A0ABD5Q8Y0</accession>
<keyword evidence="1 3" id="KW-0413">Isomerase</keyword>
<dbReference type="InterPro" id="IPR004443">
    <property type="entry name" value="YjeF_N_dom"/>
</dbReference>
<comment type="function">
    <text evidence="1">Catalyzes the epimerization of the S- and R-forms of NAD(P)HX, a damaged form of NAD(P)H that is a result of enzymatic or heat-dependent hydration. This is a prerequisite for the S-specific NAD(P)H-hydrate dehydratase to allow the repair of both epimers of NAD(P)HX.</text>
</comment>
<dbReference type="EC" id="5.1.99.6" evidence="1"/>
<dbReference type="RefSeq" id="WP_254270547.1">
    <property type="nucleotide sequence ID" value="NZ_CP100402.1"/>
</dbReference>
<dbReference type="Proteomes" id="UP001595945">
    <property type="component" value="Unassembled WGS sequence"/>
</dbReference>
<dbReference type="GO" id="GO:0046872">
    <property type="term" value="F:metal ion binding"/>
    <property type="evidence" value="ECO:0007669"/>
    <property type="project" value="UniProtKB-KW"/>
</dbReference>
<feature type="binding site" evidence="1">
    <location>
        <begin position="68"/>
        <end position="72"/>
    </location>
    <ligand>
        <name>(6S)-NADPHX</name>
        <dbReference type="ChEBI" id="CHEBI:64076"/>
    </ligand>
</feature>
<evidence type="ECO:0000313" key="3">
    <source>
        <dbReference type="EMBL" id="MFC4827143.1"/>
    </source>
</evidence>
<reference evidence="3 4" key="1">
    <citation type="journal article" date="2019" name="Int. J. Syst. Evol. Microbiol.">
        <title>The Global Catalogue of Microorganisms (GCM) 10K type strain sequencing project: providing services to taxonomists for standard genome sequencing and annotation.</title>
        <authorList>
            <consortium name="The Broad Institute Genomics Platform"/>
            <consortium name="The Broad Institute Genome Sequencing Center for Infectious Disease"/>
            <person name="Wu L."/>
            <person name="Ma J."/>
        </authorList>
    </citation>
    <scope>NUCLEOTIDE SEQUENCE [LARGE SCALE GENOMIC DNA]</scope>
    <source>
        <strain evidence="3 4">XZYJ18</strain>
    </source>
</reference>
<dbReference type="GeneID" id="73047630"/>